<evidence type="ECO:0000313" key="2">
    <source>
        <dbReference type="EMBL" id="CAL1356761.1"/>
    </source>
</evidence>
<evidence type="ECO:0000313" key="3">
    <source>
        <dbReference type="Proteomes" id="UP001497516"/>
    </source>
</evidence>
<dbReference type="AlphaFoldDB" id="A0AAV2CJN8"/>
<keyword evidence="3" id="KW-1185">Reference proteome</keyword>
<gene>
    <name evidence="1" type="ORF">LTRI10_LOCUS4436</name>
    <name evidence="2" type="ORF">LTRI10_LOCUS4438</name>
</gene>
<protein>
    <submittedName>
        <fullName evidence="1">Uncharacterized protein</fullName>
    </submittedName>
</protein>
<organism evidence="1 3">
    <name type="scientific">Linum trigynum</name>
    <dbReference type="NCBI Taxonomy" id="586398"/>
    <lineage>
        <taxon>Eukaryota</taxon>
        <taxon>Viridiplantae</taxon>
        <taxon>Streptophyta</taxon>
        <taxon>Embryophyta</taxon>
        <taxon>Tracheophyta</taxon>
        <taxon>Spermatophyta</taxon>
        <taxon>Magnoliopsida</taxon>
        <taxon>eudicotyledons</taxon>
        <taxon>Gunneridae</taxon>
        <taxon>Pentapetalae</taxon>
        <taxon>rosids</taxon>
        <taxon>fabids</taxon>
        <taxon>Malpighiales</taxon>
        <taxon>Linaceae</taxon>
        <taxon>Linum</taxon>
    </lineage>
</organism>
<sequence length="86" mass="9858">MMALPDKTRTHCKAAEFANTLQEVHQMVRANLEAAAGKYKKTVDKKRRHVEFNVGDFVWVFLTKDKDCFSVGGYNKLSARKIGPWK</sequence>
<name>A0AAV2CJN8_9ROSI</name>
<dbReference type="EMBL" id="OZ034813">
    <property type="protein sequence ID" value="CAL1356761.1"/>
    <property type="molecule type" value="Genomic_DNA"/>
</dbReference>
<proteinExistence type="predicted"/>
<reference evidence="1 3" key="1">
    <citation type="submission" date="2024-04" db="EMBL/GenBank/DDBJ databases">
        <authorList>
            <person name="Fracassetti M."/>
        </authorList>
    </citation>
    <scope>NUCLEOTIDE SEQUENCE [LARGE SCALE GENOMIC DNA]</scope>
</reference>
<accession>A0AAV2CJN8</accession>
<dbReference type="Proteomes" id="UP001497516">
    <property type="component" value="Chromosome 1"/>
</dbReference>
<dbReference type="EMBL" id="OZ034813">
    <property type="protein sequence ID" value="CAL1356758.1"/>
    <property type="molecule type" value="Genomic_DNA"/>
</dbReference>
<evidence type="ECO:0000313" key="1">
    <source>
        <dbReference type="EMBL" id="CAL1356758.1"/>
    </source>
</evidence>